<dbReference type="Gene3D" id="3.30.70.330">
    <property type="match status" value="4"/>
</dbReference>
<feature type="region of interest" description="Disordered" evidence="3">
    <location>
        <begin position="72"/>
        <end position="453"/>
    </location>
</feature>
<dbReference type="PANTHER" id="PTHR23189">
    <property type="entry name" value="RNA RECOGNITION MOTIF-CONTAINING"/>
    <property type="match status" value="1"/>
</dbReference>
<dbReference type="PROSITE" id="PS50102">
    <property type="entry name" value="RRM"/>
    <property type="match status" value="4"/>
</dbReference>
<evidence type="ECO:0000256" key="3">
    <source>
        <dbReference type="SAM" id="MobiDB-lite"/>
    </source>
</evidence>
<feature type="domain" description="RRM" evidence="4">
    <location>
        <begin position="452"/>
        <end position="525"/>
    </location>
</feature>
<feature type="domain" description="RRM" evidence="4">
    <location>
        <begin position="634"/>
        <end position="706"/>
    </location>
</feature>
<dbReference type="SUPFAM" id="SSF54928">
    <property type="entry name" value="RNA-binding domain, RBD"/>
    <property type="match status" value="2"/>
</dbReference>
<keyword evidence="1 2" id="KW-0694">RNA-binding</keyword>
<proteinExistence type="predicted"/>
<feature type="compositionally biased region" description="Basic and acidic residues" evidence="3">
    <location>
        <begin position="115"/>
        <end position="162"/>
    </location>
</feature>
<reference evidence="5" key="1">
    <citation type="thesis" date="2020" institute="ProQuest LLC" country="789 East Eisenhower Parkway, Ann Arbor, MI, USA">
        <title>Comparative Genomics and Chromosome Evolution.</title>
        <authorList>
            <person name="Mudd A.B."/>
        </authorList>
    </citation>
    <scope>NUCLEOTIDE SEQUENCE</scope>
    <source>
        <strain evidence="5">HN-11 Male</strain>
        <tissue evidence="5">Kidney and liver</tissue>
    </source>
</reference>
<feature type="compositionally biased region" description="Polar residues" evidence="3">
    <location>
        <begin position="87"/>
        <end position="96"/>
    </location>
</feature>
<feature type="compositionally biased region" description="Basic and acidic residues" evidence="3">
    <location>
        <begin position="319"/>
        <end position="332"/>
    </location>
</feature>
<comment type="caution">
    <text evidence="5">The sequence shown here is derived from an EMBL/GenBank/DDBJ whole genome shotgun (WGS) entry which is preliminary data.</text>
</comment>
<gene>
    <name evidence="5" type="ORF">GDO78_017137</name>
</gene>
<accession>A0A8J6EA88</accession>
<dbReference type="Pfam" id="PF00076">
    <property type="entry name" value="RRM_1"/>
    <property type="match status" value="3"/>
</dbReference>
<organism evidence="5 6">
    <name type="scientific">Eleutherodactylus coqui</name>
    <name type="common">Puerto Rican coqui</name>
    <dbReference type="NCBI Taxonomy" id="57060"/>
    <lineage>
        <taxon>Eukaryota</taxon>
        <taxon>Metazoa</taxon>
        <taxon>Chordata</taxon>
        <taxon>Craniata</taxon>
        <taxon>Vertebrata</taxon>
        <taxon>Euteleostomi</taxon>
        <taxon>Amphibia</taxon>
        <taxon>Batrachia</taxon>
        <taxon>Anura</taxon>
        <taxon>Neobatrachia</taxon>
        <taxon>Hyloidea</taxon>
        <taxon>Eleutherodactylidae</taxon>
        <taxon>Eleutherodactylinae</taxon>
        <taxon>Eleutherodactylus</taxon>
        <taxon>Eleutherodactylus</taxon>
    </lineage>
</organism>
<name>A0A8J6EA88_ELECQ</name>
<evidence type="ECO:0000313" key="6">
    <source>
        <dbReference type="Proteomes" id="UP000770717"/>
    </source>
</evidence>
<feature type="compositionally biased region" description="Basic and acidic residues" evidence="3">
    <location>
        <begin position="784"/>
        <end position="802"/>
    </location>
</feature>
<dbReference type="GO" id="GO:0003723">
    <property type="term" value="F:RNA binding"/>
    <property type="evidence" value="ECO:0007669"/>
    <property type="project" value="UniProtKB-UniRule"/>
</dbReference>
<feature type="compositionally biased region" description="Basic and acidic residues" evidence="3">
    <location>
        <begin position="768"/>
        <end position="777"/>
    </location>
</feature>
<feature type="compositionally biased region" description="Low complexity" evidence="3">
    <location>
        <begin position="340"/>
        <end position="366"/>
    </location>
</feature>
<dbReference type="FunFam" id="3.30.70.330:FF:000143">
    <property type="entry name" value="msx2-interacting protein-like isoform X1"/>
    <property type="match status" value="1"/>
</dbReference>
<feature type="compositionally biased region" description="Low complexity" evidence="3">
    <location>
        <begin position="401"/>
        <end position="425"/>
    </location>
</feature>
<dbReference type="FunFam" id="3.30.70.330:FF:000088">
    <property type="entry name" value="msx2-interacting protein-like isoform X1"/>
    <property type="match status" value="1"/>
</dbReference>
<dbReference type="InterPro" id="IPR000504">
    <property type="entry name" value="RRM_dom"/>
</dbReference>
<feature type="domain" description="RRM" evidence="4">
    <location>
        <begin position="555"/>
        <end position="630"/>
    </location>
</feature>
<sequence>MVRETRHLWVGNLPENVREDEIKEHFRRYGHVESVRMLPQRTSGGGAAAFVDFVDVKSARKANNAANRLGKRDLRTDYKQPGADETASITSDSSEVSGLRGGGGGRPTYGSLHAWEGRSERRRDGASETRKRSYERNAYGHHEPRGTERTRLYDQDLRDPYDRAFQSGIYYPPRRSPGRPDAPDPRYESRSRERFPLSSHGYRNDISREGRGRRPEWSYRHRSRSPPSSQSSPHRLALRTSRSARSPSGSWSIPSSRDIYTNDKRGRWTERSHRHTRSRSPPSSQSSPHRLALRASRSTRSPSGSWSIPSSRDIYANDIPREGRGRRPERSYRHTRSRSPHSSQSSTHKLPIQASRSARSHSGSWSIPSSRDSYKNDFPREGRGRRPKRSYRHSRSHSPHSRLASQASRSARSPSGSRSRLPSGDSSDESPARSVHAASPFPPDNDEPYQSFGIKVGNLPVRSTDTSLKDGLFHEFKKSGKVSSVQIHGVSEERYGLVFFRQQEDQEQVLSASKGKLFFGRQIEVTAWGGPETQSENELRPLDEPIDEFHPKASRTLFIGNLPKTTTPLDLHNVFQRFGEILNIEIKKVNKVPLYAFLQYCDITSVCQAIKKMDGEYLGKKRLKLGFGKSMPSNCLWIDGLTPSVTEQDLTAHFSRYGSVLKVVYERLKGTALILYSEMEFALAALRETKREKIGGNSVQVDFANEEIQLASYGSRESSGPDSQDIDDISERRSAETRRGSSNERTHSKTVRTAGAYKKERRRASRSRSREVYPDRESDQDEYYEQRYFRSREDRDYRKPFKQDVQGYSYRRSRSLDFF</sequence>
<feature type="compositionally biased region" description="Basic and acidic residues" evidence="3">
    <location>
        <begin position="181"/>
        <end position="195"/>
    </location>
</feature>
<dbReference type="InterPro" id="IPR034174">
    <property type="entry name" value="SHARP_RRM3"/>
</dbReference>
<feature type="compositionally biased region" description="Low complexity" evidence="3">
    <location>
        <begin position="225"/>
        <end position="257"/>
    </location>
</feature>
<dbReference type="SMART" id="SM00360">
    <property type="entry name" value="RRM"/>
    <property type="match status" value="4"/>
</dbReference>
<feature type="region of interest" description="Disordered" evidence="3">
    <location>
        <begin position="712"/>
        <end position="803"/>
    </location>
</feature>
<feature type="compositionally biased region" description="Basic and acidic residues" evidence="3">
    <location>
        <begin position="202"/>
        <end position="219"/>
    </location>
</feature>
<evidence type="ECO:0000313" key="5">
    <source>
        <dbReference type="EMBL" id="KAG9466152.1"/>
    </source>
</evidence>
<protein>
    <recommendedName>
        <fullName evidence="4">RRM domain-containing protein</fullName>
    </recommendedName>
</protein>
<feature type="compositionally biased region" description="Basic and acidic residues" evidence="3">
    <location>
        <begin position="729"/>
        <end position="747"/>
    </location>
</feature>
<keyword evidence="6" id="KW-1185">Reference proteome</keyword>
<dbReference type="AlphaFoldDB" id="A0A8J6EA88"/>
<dbReference type="InterPro" id="IPR012677">
    <property type="entry name" value="Nucleotide-bd_a/b_plait_sf"/>
</dbReference>
<feature type="compositionally biased region" description="Basic and acidic residues" evidence="3">
    <location>
        <begin position="372"/>
        <end position="384"/>
    </location>
</feature>
<evidence type="ECO:0000256" key="2">
    <source>
        <dbReference type="PROSITE-ProRule" id="PRU00176"/>
    </source>
</evidence>
<dbReference type="Proteomes" id="UP000770717">
    <property type="component" value="Unassembled WGS sequence"/>
</dbReference>
<dbReference type="EMBL" id="WNTK01002316">
    <property type="protein sequence ID" value="KAG9466152.1"/>
    <property type="molecule type" value="Genomic_DNA"/>
</dbReference>
<dbReference type="OrthoDB" id="6407164at2759"/>
<dbReference type="CDD" id="cd12350">
    <property type="entry name" value="RRM3_SHARP"/>
    <property type="match status" value="1"/>
</dbReference>
<evidence type="ECO:0000259" key="4">
    <source>
        <dbReference type="PROSITE" id="PS50102"/>
    </source>
</evidence>
<feature type="domain" description="RRM" evidence="4">
    <location>
        <begin position="6"/>
        <end position="81"/>
    </location>
</feature>
<feature type="compositionally biased region" description="Basic residues" evidence="3">
    <location>
        <begin position="385"/>
        <end position="400"/>
    </location>
</feature>
<feature type="compositionally biased region" description="Basic and acidic residues" evidence="3">
    <location>
        <begin position="260"/>
        <end position="271"/>
    </location>
</feature>
<evidence type="ECO:0000256" key="1">
    <source>
        <dbReference type="ARBA" id="ARBA00022884"/>
    </source>
</evidence>
<dbReference type="InterPro" id="IPR035979">
    <property type="entry name" value="RBD_domain_sf"/>
</dbReference>
<feature type="compositionally biased region" description="Low complexity" evidence="3">
    <location>
        <begin position="279"/>
        <end position="312"/>
    </location>
</feature>